<name>G4TTI5_SERID</name>
<comment type="caution">
    <text evidence="1">The sequence shown here is derived from an EMBL/GenBank/DDBJ whole genome shotgun (WGS) entry which is preliminary data.</text>
</comment>
<dbReference type="AlphaFoldDB" id="G4TTI5"/>
<organism evidence="1 2">
    <name type="scientific">Serendipita indica (strain DSM 11827)</name>
    <name type="common">Root endophyte fungus</name>
    <name type="synonym">Piriformospora indica</name>
    <dbReference type="NCBI Taxonomy" id="1109443"/>
    <lineage>
        <taxon>Eukaryota</taxon>
        <taxon>Fungi</taxon>
        <taxon>Dikarya</taxon>
        <taxon>Basidiomycota</taxon>
        <taxon>Agaricomycotina</taxon>
        <taxon>Agaricomycetes</taxon>
        <taxon>Sebacinales</taxon>
        <taxon>Serendipitaceae</taxon>
        <taxon>Serendipita</taxon>
    </lineage>
</organism>
<accession>G4TTI5</accession>
<dbReference type="OrthoDB" id="25778at2759"/>
<reference evidence="1 2" key="1">
    <citation type="journal article" date="2011" name="PLoS Pathog.">
        <title>Endophytic Life Strategies Decoded by Genome and Transcriptome Analyses of the Mutualistic Root Symbiont Piriformospora indica.</title>
        <authorList>
            <person name="Zuccaro A."/>
            <person name="Lahrmann U."/>
            <person name="Guldener U."/>
            <person name="Langen G."/>
            <person name="Pfiffi S."/>
            <person name="Biedenkopf D."/>
            <person name="Wong P."/>
            <person name="Samans B."/>
            <person name="Grimm C."/>
            <person name="Basiewicz M."/>
            <person name="Murat C."/>
            <person name="Martin F."/>
            <person name="Kogel K.H."/>
        </authorList>
    </citation>
    <scope>NUCLEOTIDE SEQUENCE [LARGE SCALE GENOMIC DNA]</scope>
    <source>
        <strain evidence="1 2">DSM 11827</strain>
    </source>
</reference>
<dbReference type="HOGENOM" id="CLU_2868512_0_0_1"/>
<proteinExistence type="predicted"/>
<protein>
    <submittedName>
        <fullName evidence="1">Uncharacterized protein</fullName>
    </submittedName>
</protein>
<evidence type="ECO:0000313" key="1">
    <source>
        <dbReference type="EMBL" id="CCA74628.1"/>
    </source>
</evidence>
<keyword evidence="2" id="KW-1185">Reference proteome</keyword>
<dbReference type="Proteomes" id="UP000007148">
    <property type="component" value="Unassembled WGS sequence"/>
</dbReference>
<dbReference type="EMBL" id="CAFZ01000336">
    <property type="protein sequence ID" value="CCA74628.1"/>
    <property type="molecule type" value="Genomic_DNA"/>
</dbReference>
<sequence length="64" mass="7014">MGDINITDQTLGPHIRAFITFLDWPTSTLSRRIASQAADELEDGLSGFQDTLVLNSASGHVLLW</sequence>
<gene>
    <name evidence="1" type="ORF">PIIN_08580</name>
</gene>
<evidence type="ECO:0000313" key="2">
    <source>
        <dbReference type="Proteomes" id="UP000007148"/>
    </source>
</evidence>
<dbReference type="InParanoid" id="G4TTI5"/>